<dbReference type="EMBL" id="LR798213">
    <property type="protein sequence ID" value="CAB5187213.1"/>
    <property type="molecule type" value="Genomic_DNA"/>
</dbReference>
<accession>A0A6J7WD80</accession>
<sequence>MLRLSGLTPKQEKFAQEVASGQSLADAYRAAFSVRPSTKPESIWQAASKIMSNIKVSSRVDELRQVAAEAASLTLEGHLDDLKALRDAAVSAGQLSAAISAEIARGKAAGVHVERSAVTVTTKELPASVDDFC</sequence>
<gene>
    <name evidence="1" type="ORF">UFOVP166_19</name>
</gene>
<dbReference type="Gene3D" id="1.10.10.1400">
    <property type="entry name" value="Terminase, small subunit, N-terminal DNA-binding domain, HTH motif"/>
    <property type="match status" value="1"/>
</dbReference>
<organism evidence="1">
    <name type="scientific">uncultured Caudovirales phage</name>
    <dbReference type="NCBI Taxonomy" id="2100421"/>
    <lineage>
        <taxon>Viruses</taxon>
        <taxon>Duplodnaviria</taxon>
        <taxon>Heunggongvirae</taxon>
        <taxon>Uroviricota</taxon>
        <taxon>Caudoviricetes</taxon>
        <taxon>Peduoviridae</taxon>
        <taxon>Maltschvirus</taxon>
        <taxon>Maltschvirus maltsch</taxon>
    </lineage>
</organism>
<evidence type="ECO:0008006" key="2">
    <source>
        <dbReference type="Google" id="ProtNLM"/>
    </source>
</evidence>
<protein>
    <recommendedName>
        <fullName evidence="2">Terminase small subunit</fullName>
    </recommendedName>
</protein>
<proteinExistence type="predicted"/>
<dbReference type="InterPro" id="IPR038713">
    <property type="entry name" value="Terminase_Gp1_N_sf"/>
</dbReference>
<name>A0A6J7WD80_9CAUD</name>
<reference evidence="1" key="1">
    <citation type="submission" date="2020-05" db="EMBL/GenBank/DDBJ databases">
        <authorList>
            <person name="Chiriac C."/>
            <person name="Salcher M."/>
            <person name="Ghai R."/>
            <person name="Kavagutti S V."/>
        </authorList>
    </citation>
    <scope>NUCLEOTIDE SEQUENCE</scope>
</reference>
<evidence type="ECO:0000313" key="1">
    <source>
        <dbReference type="EMBL" id="CAB5187213.1"/>
    </source>
</evidence>